<dbReference type="EMBL" id="FJOG01000007">
    <property type="protein sequence ID" value="CZR55862.1"/>
    <property type="molecule type" value="Genomic_DNA"/>
</dbReference>
<sequence length="534" mass="60353">MSNQAPLLTGDEATKEFESEVDSFLAFAGAGQLGSTDVFIAVMGMTGSGKSSFISRCSNNRVSIGHGLQSCTQKTSIHTFQYGMTRLHLIDTPGFDDAHRSNTETLKEIAHHFSVSYYNKIYISGIVYLQRITDNRLGGSTRRNIELFKALCGPQAWSKVFIVTTMWAKERSDHTPDREERSLQVEREQQLHEGIWAEVIKGGGTLMRHETDSRGSACKILDEVLDVPENKAILAIQTELVDENLTLDQTTAGRAVNGELTSLRDRLTKDVENTVRHLNAARFDQNFRTQERLRLQEQDFKTRLEASQRSTEELKVSLEDLYRENERKVLAMLEEAEAQSQAEIHAKEQENQALTNRIQILEDQLKAFQNGDGIETLHEANAARNYNIPQNQDIEDYHRLVEEVRAELQKMSKNIEVRKRSTMKVKQAMGKGKASNLNSEIMMGAVNGVAQGLVGGQSTPVYRPLILMKMLTQTSSGNCSYSGIAMFRHIETFEEKTRPRHGRLVARVRRNALQESLSLMPQKYHHILAIQMLV</sequence>
<accession>A0A1L7WSX3</accession>
<feature type="domain" description="G" evidence="2">
    <location>
        <begin position="40"/>
        <end position="103"/>
    </location>
</feature>
<dbReference type="Gene3D" id="3.40.50.300">
    <property type="entry name" value="P-loop containing nucleotide triphosphate hydrolases"/>
    <property type="match status" value="1"/>
</dbReference>
<reference evidence="3 4" key="1">
    <citation type="submission" date="2016-03" db="EMBL/GenBank/DDBJ databases">
        <authorList>
            <person name="Ploux O."/>
        </authorList>
    </citation>
    <scope>NUCLEOTIDE SEQUENCE [LARGE SCALE GENOMIC DNA]</scope>
    <source>
        <strain evidence="3 4">UAMH 11012</strain>
    </source>
</reference>
<proteinExistence type="predicted"/>
<dbReference type="InterPro" id="IPR027417">
    <property type="entry name" value="P-loop_NTPase"/>
</dbReference>
<keyword evidence="1" id="KW-0175">Coiled coil</keyword>
<name>A0A1L7WSX3_9HELO</name>
<evidence type="ECO:0000313" key="4">
    <source>
        <dbReference type="Proteomes" id="UP000184330"/>
    </source>
</evidence>
<dbReference type="GO" id="GO:0005525">
    <property type="term" value="F:GTP binding"/>
    <property type="evidence" value="ECO:0007669"/>
    <property type="project" value="InterPro"/>
</dbReference>
<dbReference type="CDD" id="cd00882">
    <property type="entry name" value="Ras_like_GTPase"/>
    <property type="match status" value="1"/>
</dbReference>
<feature type="coiled-coil region" evidence="1">
    <location>
        <begin position="304"/>
        <end position="421"/>
    </location>
</feature>
<evidence type="ECO:0000259" key="2">
    <source>
        <dbReference type="Pfam" id="PF01926"/>
    </source>
</evidence>
<organism evidence="3 4">
    <name type="scientific">Phialocephala subalpina</name>
    <dbReference type="NCBI Taxonomy" id="576137"/>
    <lineage>
        <taxon>Eukaryota</taxon>
        <taxon>Fungi</taxon>
        <taxon>Dikarya</taxon>
        <taxon>Ascomycota</taxon>
        <taxon>Pezizomycotina</taxon>
        <taxon>Leotiomycetes</taxon>
        <taxon>Helotiales</taxon>
        <taxon>Mollisiaceae</taxon>
        <taxon>Phialocephala</taxon>
        <taxon>Phialocephala fortinii species complex</taxon>
    </lineage>
</organism>
<gene>
    <name evidence="3" type="ORF">PAC_05750</name>
</gene>
<dbReference type="OrthoDB" id="8954335at2759"/>
<dbReference type="SUPFAM" id="SSF52540">
    <property type="entry name" value="P-loop containing nucleoside triphosphate hydrolases"/>
    <property type="match status" value="1"/>
</dbReference>
<dbReference type="AlphaFoldDB" id="A0A1L7WSX3"/>
<dbReference type="Pfam" id="PF01926">
    <property type="entry name" value="MMR_HSR1"/>
    <property type="match status" value="1"/>
</dbReference>
<dbReference type="STRING" id="576137.A0A1L7WSX3"/>
<keyword evidence="4" id="KW-1185">Reference proteome</keyword>
<evidence type="ECO:0000313" key="3">
    <source>
        <dbReference type="EMBL" id="CZR55862.1"/>
    </source>
</evidence>
<protein>
    <recommendedName>
        <fullName evidence="2">G domain-containing protein</fullName>
    </recommendedName>
</protein>
<dbReference type="InterPro" id="IPR006073">
    <property type="entry name" value="GTP-bd"/>
</dbReference>
<dbReference type="Proteomes" id="UP000184330">
    <property type="component" value="Unassembled WGS sequence"/>
</dbReference>
<evidence type="ECO:0000256" key="1">
    <source>
        <dbReference type="SAM" id="Coils"/>
    </source>
</evidence>